<dbReference type="RefSeq" id="WP_343861294.1">
    <property type="nucleotide sequence ID" value="NZ_BAAAFD010000009.1"/>
</dbReference>
<evidence type="ECO:0000313" key="2">
    <source>
        <dbReference type="EMBL" id="GAA0858719.1"/>
    </source>
</evidence>
<comment type="caution">
    <text evidence="2">The sequence shown here is derived from an EMBL/GenBank/DDBJ whole genome shotgun (WGS) entry which is preliminary data.</text>
</comment>
<feature type="transmembrane region" description="Helical" evidence="1">
    <location>
        <begin position="12"/>
        <end position="35"/>
    </location>
</feature>
<feature type="transmembrane region" description="Helical" evidence="1">
    <location>
        <begin position="72"/>
        <end position="91"/>
    </location>
</feature>
<feature type="transmembrane region" description="Helical" evidence="1">
    <location>
        <begin position="103"/>
        <end position="126"/>
    </location>
</feature>
<keyword evidence="1" id="KW-1133">Transmembrane helix</keyword>
<evidence type="ECO:0000313" key="3">
    <source>
        <dbReference type="Proteomes" id="UP001500359"/>
    </source>
</evidence>
<sequence length="222" mass="23960">MDFFLSEVFSFPTVIFTIPLIVLMLFWLLAFAGLVDMEIFDLDSDINPDSTIDGKASASGTSFLETLGLDGVPLTVALTLIDLYAFALVYLMRKYLTPLFDGVISATAIGGIMALLAVVVAVPLAALCIKPLRRFFETHEGTNKQHMIGYICTLTTGKVTEDFGQAITEDGQSLSVRASTPNDMIKGARVALIDFDSVTDTYTVVSEAELMAMSSSTEPLSS</sequence>
<organism evidence="2 3">
    <name type="scientific">Aliiglaciecola litoralis</name>
    <dbReference type="NCBI Taxonomy" id="582857"/>
    <lineage>
        <taxon>Bacteria</taxon>
        <taxon>Pseudomonadati</taxon>
        <taxon>Pseudomonadota</taxon>
        <taxon>Gammaproteobacteria</taxon>
        <taxon>Alteromonadales</taxon>
        <taxon>Alteromonadaceae</taxon>
        <taxon>Aliiglaciecola</taxon>
    </lineage>
</organism>
<keyword evidence="3" id="KW-1185">Reference proteome</keyword>
<name>A0ABP3X451_9ALTE</name>
<protein>
    <recommendedName>
        <fullName evidence="4">DUF1449 family protein</fullName>
    </recommendedName>
</protein>
<keyword evidence="1" id="KW-0472">Membrane</keyword>
<reference evidence="3" key="1">
    <citation type="journal article" date="2019" name="Int. J. Syst. Evol. Microbiol.">
        <title>The Global Catalogue of Microorganisms (GCM) 10K type strain sequencing project: providing services to taxonomists for standard genome sequencing and annotation.</title>
        <authorList>
            <consortium name="The Broad Institute Genomics Platform"/>
            <consortium name="The Broad Institute Genome Sequencing Center for Infectious Disease"/>
            <person name="Wu L."/>
            <person name="Ma J."/>
        </authorList>
    </citation>
    <scope>NUCLEOTIDE SEQUENCE [LARGE SCALE GENOMIC DNA]</scope>
    <source>
        <strain evidence="3">JCM 15896</strain>
    </source>
</reference>
<evidence type="ECO:0008006" key="4">
    <source>
        <dbReference type="Google" id="ProtNLM"/>
    </source>
</evidence>
<dbReference type="Proteomes" id="UP001500359">
    <property type="component" value="Unassembled WGS sequence"/>
</dbReference>
<evidence type="ECO:0000256" key="1">
    <source>
        <dbReference type="SAM" id="Phobius"/>
    </source>
</evidence>
<accession>A0ABP3X451</accession>
<proteinExistence type="predicted"/>
<dbReference type="EMBL" id="BAAAFD010000009">
    <property type="protein sequence ID" value="GAA0858719.1"/>
    <property type="molecule type" value="Genomic_DNA"/>
</dbReference>
<keyword evidence="1" id="KW-0812">Transmembrane</keyword>
<gene>
    <name evidence="2" type="ORF">GCM10009114_29420</name>
</gene>